<name>A0A1Y0AYX6_9LAMI</name>
<keyword evidence="1" id="KW-0496">Mitochondrion</keyword>
<reference evidence="1" key="1">
    <citation type="submission" date="2017-03" db="EMBL/GenBank/DDBJ databases">
        <title>The mitochondrial genome of the carnivorous plant Utricularia reniformis (Lentibulariaceae): structure, comparative analysis and evolutionary landmarks.</title>
        <authorList>
            <person name="Silva S.R."/>
            <person name="Alvarenga D.O."/>
            <person name="Michael T.P."/>
            <person name="Miranda V.F.O."/>
            <person name="Varani A.M."/>
        </authorList>
    </citation>
    <scope>NUCLEOTIDE SEQUENCE</scope>
</reference>
<geneLocation type="mitochondrion" evidence="1"/>
<sequence length="76" mass="8561">MYFVKSDHFIFVSLSYCFVNVIKSRTGRRSIAFDMPAQSSANSYSLAREFSVMILGPSSGRSRSFLRHRGVCVLST</sequence>
<dbReference type="EMBL" id="KY774314">
    <property type="protein sequence ID" value="ART30319.1"/>
    <property type="molecule type" value="Genomic_DNA"/>
</dbReference>
<evidence type="ECO:0000313" key="1">
    <source>
        <dbReference type="EMBL" id="ART30319.1"/>
    </source>
</evidence>
<proteinExistence type="predicted"/>
<gene>
    <name evidence="1" type="ORF">AEK19_MT0825</name>
    <name evidence="2" type="ORF">AEK19_MT1885</name>
</gene>
<protein>
    <submittedName>
        <fullName evidence="1">Uncharacterized protein</fullName>
    </submittedName>
</protein>
<organism evidence="1">
    <name type="scientific">Utricularia reniformis</name>
    <dbReference type="NCBI Taxonomy" id="192314"/>
    <lineage>
        <taxon>Eukaryota</taxon>
        <taxon>Viridiplantae</taxon>
        <taxon>Streptophyta</taxon>
        <taxon>Embryophyta</taxon>
        <taxon>Tracheophyta</taxon>
        <taxon>Spermatophyta</taxon>
        <taxon>Magnoliopsida</taxon>
        <taxon>eudicotyledons</taxon>
        <taxon>Gunneridae</taxon>
        <taxon>Pentapetalae</taxon>
        <taxon>asterids</taxon>
        <taxon>lamiids</taxon>
        <taxon>Lamiales</taxon>
        <taxon>Lentibulariaceae</taxon>
        <taxon>Utricularia</taxon>
    </lineage>
</organism>
<evidence type="ECO:0000313" key="2">
    <source>
        <dbReference type="EMBL" id="ART30414.1"/>
    </source>
</evidence>
<dbReference type="AlphaFoldDB" id="A0A1Y0AYX6"/>
<accession>A0A1Y0AYX6</accession>
<dbReference type="EMBL" id="KY774314">
    <property type="protein sequence ID" value="ART30414.1"/>
    <property type="molecule type" value="Genomic_DNA"/>
</dbReference>